<dbReference type="PANTHER" id="PTHR24171">
    <property type="entry name" value="ANKYRIN REPEAT DOMAIN-CONTAINING PROTEIN 39-RELATED"/>
    <property type="match status" value="1"/>
</dbReference>
<dbReference type="GO" id="GO:0070531">
    <property type="term" value="C:BRCA1-A complex"/>
    <property type="evidence" value="ECO:0007669"/>
    <property type="project" value="TreeGrafter"/>
</dbReference>
<dbReference type="SMART" id="SM00248">
    <property type="entry name" value="ANK"/>
    <property type="match status" value="3"/>
</dbReference>
<gene>
    <name evidence="5" type="ORF">TBRA_LOCUS5890</name>
</gene>
<dbReference type="GO" id="GO:0085020">
    <property type="term" value="P:protein K6-linked ubiquitination"/>
    <property type="evidence" value="ECO:0007669"/>
    <property type="project" value="TreeGrafter"/>
</dbReference>
<evidence type="ECO:0000256" key="4">
    <source>
        <dbReference type="SAM" id="MobiDB-lite"/>
    </source>
</evidence>
<evidence type="ECO:0000256" key="3">
    <source>
        <dbReference type="PROSITE-ProRule" id="PRU00023"/>
    </source>
</evidence>
<name>A0A6H5IBE8_9HYME</name>
<evidence type="ECO:0000313" key="5">
    <source>
        <dbReference type="EMBL" id="CAB0033992.1"/>
    </source>
</evidence>
<proteinExistence type="predicted"/>
<organism evidence="5 6">
    <name type="scientific">Trichogramma brassicae</name>
    <dbReference type="NCBI Taxonomy" id="86971"/>
    <lineage>
        <taxon>Eukaryota</taxon>
        <taxon>Metazoa</taxon>
        <taxon>Ecdysozoa</taxon>
        <taxon>Arthropoda</taxon>
        <taxon>Hexapoda</taxon>
        <taxon>Insecta</taxon>
        <taxon>Pterygota</taxon>
        <taxon>Neoptera</taxon>
        <taxon>Endopterygota</taxon>
        <taxon>Hymenoptera</taxon>
        <taxon>Apocrita</taxon>
        <taxon>Proctotrupomorpha</taxon>
        <taxon>Chalcidoidea</taxon>
        <taxon>Trichogrammatidae</taxon>
        <taxon>Trichogramma</taxon>
    </lineage>
</organism>
<feature type="region of interest" description="Disordered" evidence="4">
    <location>
        <begin position="1"/>
        <end position="30"/>
    </location>
</feature>
<dbReference type="PROSITE" id="PS50088">
    <property type="entry name" value="ANK_REPEAT"/>
    <property type="match status" value="1"/>
</dbReference>
<dbReference type="Pfam" id="PF12796">
    <property type="entry name" value="Ank_2"/>
    <property type="match status" value="1"/>
</dbReference>
<dbReference type="GO" id="GO:0031436">
    <property type="term" value="C:BRCA1-BARD1 complex"/>
    <property type="evidence" value="ECO:0007669"/>
    <property type="project" value="TreeGrafter"/>
</dbReference>
<dbReference type="EMBL" id="CADCXV010000729">
    <property type="protein sequence ID" value="CAB0033992.1"/>
    <property type="molecule type" value="Genomic_DNA"/>
</dbReference>
<dbReference type="SUPFAM" id="SSF48403">
    <property type="entry name" value="Ankyrin repeat"/>
    <property type="match status" value="1"/>
</dbReference>
<dbReference type="Proteomes" id="UP000479190">
    <property type="component" value="Unassembled WGS sequence"/>
</dbReference>
<feature type="compositionally biased region" description="Polar residues" evidence="4">
    <location>
        <begin position="20"/>
        <end position="30"/>
    </location>
</feature>
<keyword evidence="6" id="KW-1185">Reference proteome</keyword>
<dbReference type="GO" id="GO:0004842">
    <property type="term" value="F:ubiquitin-protein transferase activity"/>
    <property type="evidence" value="ECO:0007669"/>
    <property type="project" value="TreeGrafter"/>
</dbReference>
<sequence>MWRKLHTNGLHTRTKVPPATGQTTDRSASTRAGYVDTNLKKNVSIVLINIELSGRVHQLHLHEAIRKVGSSIRDSLIYTEQLSRSLVGFLDSGRDPNYPVRWTGDTPLISALEEHKMEVVELLLRRDADPNLANAKGFTPLHVLCKHGRWLEEFFKIVDDIGLTVQVDPRDKLGRTPLQCAVACLCTHTVDVLLDRGADLSKFVFPTAAYLGKRKYRPYAGDKFNEAFSIPIIVASLEKRGYEFSRSDALTIMKYFARRKLFAMPTDVVHPWYKNATIRENLSLCDLIQLRSKEALQLVTFEDFVSLRRWSGYWSISLGDRETCAANLCENLSRGFLRRWALEPFMELIHYRLPILCCEMIIDDLSNEDLLNICQAAAAAMRTKRKPNGKKCSDEFNDYC</sequence>
<dbReference type="PROSITE" id="PS50297">
    <property type="entry name" value="ANK_REP_REGION"/>
    <property type="match status" value="1"/>
</dbReference>
<keyword evidence="1" id="KW-0677">Repeat</keyword>
<evidence type="ECO:0000313" key="6">
    <source>
        <dbReference type="Proteomes" id="UP000479190"/>
    </source>
</evidence>
<protein>
    <submittedName>
        <fullName evidence="5">Uncharacterized protein</fullName>
    </submittedName>
</protein>
<evidence type="ECO:0000256" key="2">
    <source>
        <dbReference type="ARBA" id="ARBA00023043"/>
    </source>
</evidence>
<reference evidence="5 6" key="1">
    <citation type="submission" date="2020-02" db="EMBL/GenBank/DDBJ databases">
        <authorList>
            <person name="Ferguson B K."/>
        </authorList>
    </citation>
    <scope>NUCLEOTIDE SEQUENCE [LARGE SCALE GENOMIC DNA]</scope>
</reference>
<keyword evidence="2 3" id="KW-0040">ANK repeat</keyword>
<dbReference type="PANTHER" id="PTHR24171:SF8">
    <property type="entry name" value="BRCA1-ASSOCIATED RING DOMAIN PROTEIN 1"/>
    <property type="match status" value="1"/>
</dbReference>
<dbReference type="AlphaFoldDB" id="A0A6H5IBE8"/>
<accession>A0A6H5IBE8</accession>
<dbReference type="InterPro" id="IPR036770">
    <property type="entry name" value="Ankyrin_rpt-contain_sf"/>
</dbReference>
<dbReference type="InterPro" id="IPR002110">
    <property type="entry name" value="Ankyrin_rpt"/>
</dbReference>
<dbReference type="Gene3D" id="1.25.40.20">
    <property type="entry name" value="Ankyrin repeat-containing domain"/>
    <property type="match status" value="1"/>
</dbReference>
<dbReference type="OrthoDB" id="496981at2759"/>
<evidence type="ECO:0000256" key="1">
    <source>
        <dbReference type="ARBA" id="ARBA00022737"/>
    </source>
</evidence>
<feature type="repeat" description="ANK" evidence="3">
    <location>
        <begin position="103"/>
        <end position="135"/>
    </location>
</feature>